<proteinExistence type="predicted"/>
<dbReference type="PANTHER" id="PTHR43798">
    <property type="entry name" value="MONOACYLGLYCEROL LIPASE"/>
    <property type="match status" value="1"/>
</dbReference>
<dbReference type="InterPro" id="IPR029058">
    <property type="entry name" value="AB_hydrolase_fold"/>
</dbReference>
<feature type="domain" description="AB hydrolase-1" evidence="1">
    <location>
        <begin position="43"/>
        <end position="156"/>
    </location>
</feature>
<dbReference type="InParanoid" id="W2S6Q3"/>
<dbReference type="Gene3D" id="3.40.50.1820">
    <property type="entry name" value="alpha/beta hydrolase"/>
    <property type="match status" value="1"/>
</dbReference>
<evidence type="ECO:0000313" key="2">
    <source>
        <dbReference type="EMBL" id="ETN43723.1"/>
    </source>
</evidence>
<reference evidence="2 3" key="1">
    <citation type="submission" date="2013-03" db="EMBL/GenBank/DDBJ databases">
        <title>The Genome Sequence of Phialophora europaea CBS 101466.</title>
        <authorList>
            <consortium name="The Broad Institute Genomics Platform"/>
            <person name="Cuomo C."/>
            <person name="de Hoog S."/>
            <person name="Gorbushina A."/>
            <person name="Walker B."/>
            <person name="Young S.K."/>
            <person name="Zeng Q."/>
            <person name="Gargeya S."/>
            <person name="Fitzgerald M."/>
            <person name="Haas B."/>
            <person name="Abouelleil A."/>
            <person name="Allen A.W."/>
            <person name="Alvarado L."/>
            <person name="Arachchi H.M."/>
            <person name="Berlin A.M."/>
            <person name="Chapman S.B."/>
            <person name="Gainer-Dewar J."/>
            <person name="Goldberg J."/>
            <person name="Griggs A."/>
            <person name="Gujja S."/>
            <person name="Hansen M."/>
            <person name="Howarth C."/>
            <person name="Imamovic A."/>
            <person name="Ireland A."/>
            <person name="Larimer J."/>
            <person name="McCowan C."/>
            <person name="Murphy C."/>
            <person name="Pearson M."/>
            <person name="Poon T.W."/>
            <person name="Priest M."/>
            <person name="Roberts A."/>
            <person name="Saif S."/>
            <person name="Shea T."/>
            <person name="Sisk P."/>
            <person name="Sykes S."/>
            <person name="Wortman J."/>
            <person name="Nusbaum C."/>
            <person name="Birren B."/>
        </authorList>
    </citation>
    <scope>NUCLEOTIDE SEQUENCE [LARGE SCALE GENOMIC DNA]</scope>
    <source>
        <strain evidence="2 3">CBS 101466</strain>
    </source>
</reference>
<keyword evidence="3" id="KW-1185">Reference proteome</keyword>
<dbReference type="AlphaFoldDB" id="W2S6Q3"/>
<gene>
    <name evidence="2" type="ORF">HMPREF1541_02882</name>
</gene>
<dbReference type="PANTHER" id="PTHR43798:SF33">
    <property type="entry name" value="HYDROLASE, PUTATIVE (AFU_ORTHOLOGUE AFUA_2G14860)-RELATED"/>
    <property type="match status" value="1"/>
</dbReference>
<sequence>MPPEISLVGVDCNIASINGLVNIGTHRLHVQVAGPPRKDDQDLIIFIHGTASLLESYAATVRALATKHRVLVFSRSGLGYSDPRPSTNDEPTPPTLDDIAIELSSLLSTLNLKPPFVLVGHSWGGMISTHCIANTSSGVNIPVRGLVILDGGAPTHTTTSPGPYNSFAEDPGTPWAHPCVQQVIQGIVTFDRMNPLPKLALNTTEHEALRHAMSRSQHAKGAQIEFQALFNSYTPFKAHGYLDASPTTISSPTPILSPTIPLALVHCQAYLEFDSLIAEGLSRGNGTPSERTDAQNLLKTWKEDTLANQRQFLRLQPDEKLRRASMAREGTTHNVHTQDPASILGAVEWVLATRAELVGS</sequence>
<dbReference type="EMBL" id="KB822718">
    <property type="protein sequence ID" value="ETN43723.1"/>
    <property type="molecule type" value="Genomic_DNA"/>
</dbReference>
<dbReference type="Pfam" id="PF00561">
    <property type="entry name" value="Abhydrolase_1"/>
    <property type="match status" value="1"/>
</dbReference>
<protein>
    <recommendedName>
        <fullName evidence="1">AB hydrolase-1 domain-containing protein</fullName>
    </recommendedName>
</protein>
<evidence type="ECO:0000259" key="1">
    <source>
        <dbReference type="Pfam" id="PF00561"/>
    </source>
</evidence>
<dbReference type="STRING" id="1220924.W2S6Q3"/>
<accession>W2S6Q3</accession>
<dbReference type="GeneID" id="19970221"/>
<dbReference type="RefSeq" id="XP_008715459.1">
    <property type="nucleotide sequence ID" value="XM_008717237.1"/>
</dbReference>
<dbReference type="InterPro" id="IPR050266">
    <property type="entry name" value="AB_hydrolase_sf"/>
</dbReference>
<dbReference type="HOGENOM" id="CLU_020336_9_1_1"/>
<dbReference type="SUPFAM" id="SSF53474">
    <property type="entry name" value="alpha/beta-Hydrolases"/>
    <property type="match status" value="1"/>
</dbReference>
<organism evidence="2 3">
    <name type="scientific">Cyphellophora europaea (strain CBS 101466)</name>
    <name type="common">Phialophora europaea</name>
    <dbReference type="NCBI Taxonomy" id="1220924"/>
    <lineage>
        <taxon>Eukaryota</taxon>
        <taxon>Fungi</taxon>
        <taxon>Dikarya</taxon>
        <taxon>Ascomycota</taxon>
        <taxon>Pezizomycotina</taxon>
        <taxon>Eurotiomycetes</taxon>
        <taxon>Chaetothyriomycetidae</taxon>
        <taxon>Chaetothyriales</taxon>
        <taxon>Cyphellophoraceae</taxon>
        <taxon>Cyphellophora</taxon>
    </lineage>
</organism>
<dbReference type="Proteomes" id="UP000030752">
    <property type="component" value="Unassembled WGS sequence"/>
</dbReference>
<dbReference type="VEuPathDB" id="FungiDB:HMPREF1541_02882"/>
<dbReference type="GO" id="GO:0016020">
    <property type="term" value="C:membrane"/>
    <property type="evidence" value="ECO:0007669"/>
    <property type="project" value="TreeGrafter"/>
</dbReference>
<name>W2S6Q3_CYPE1</name>
<dbReference type="OrthoDB" id="294702at2759"/>
<dbReference type="InterPro" id="IPR000073">
    <property type="entry name" value="AB_hydrolase_1"/>
</dbReference>
<evidence type="ECO:0000313" key="3">
    <source>
        <dbReference type="Proteomes" id="UP000030752"/>
    </source>
</evidence>